<dbReference type="InterPro" id="IPR036317">
    <property type="entry name" value="Cullin_homology_sf"/>
</dbReference>
<keyword evidence="6" id="KW-1185">Reference proteome</keyword>
<dbReference type="InterPro" id="IPR036390">
    <property type="entry name" value="WH_DNA-bd_sf"/>
</dbReference>
<dbReference type="InterPro" id="IPR001373">
    <property type="entry name" value="Cullin_N"/>
</dbReference>
<dbReference type="SMART" id="SM00884">
    <property type="entry name" value="Cullin_Nedd8"/>
    <property type="match status" value="1"/>
</dbReference>
<dbReference type="GO" id="GO:0006511">
    <property type="term" value="P:ubiquitin-dependent protein catabolic process"/>
    <property type="evidence" value="ECO:0007669"/>
    <property type="project" value="InterPro"/>
</dbReference>
<dbReference type="Pfam" id="PF00888">
    <property type="entry name" value="Cullin"/>
    <property type="match status" value="1"/>
</dbReference>
<dbReference type="Gene3D" id="1.10.10.10">
    <property type="entry name" value="Winged helix-like DNA-binding domain superfamily/Winged helix DNA-binding domain"/>
    <property type="match status" value="1"/>
</dbReference>
<comment type="caution">
    <text evidence="5">The sequence shown here is derived from an EMBL/GenBank/DDBJ whole genome shotgun (WGS) entry which is preliminary data.</text>
</comment>
<dbReference type="SMART" id="SM00182">
    <property type="entry name" value="CULLIN"/>
    <property type="match status" value="1"/>
</dbReference>
<dbReference type="SUPFAM" id="SSF46785">
    <property type="entry name" value="Winged helix' DNA-binding domain"/>
    <property type="match status" value="1"/>
</dbReference>
<dbReference type="SUPFAM" id="SSF75632">
    <property type="entry name" value="Cullin homology domain"/>
    <property type="match status" value="1"/>
</dbReference>
<reference evidence="5" key="1">
    <citation type="submission" date="2021-09" db="EMBL/GenBank/DDBJ databases">
        <authorList>
            <consortium name="AG Swart"/>
            <person name="Singh M."/>
            <person name="Singh A."/>
            <person name="Seah K."/>
            <person name="Emmerich C."/>
        </authorList>
    </citation>
    <scope>NUCLEOTIDE SEQUENCE</scope>
    <source>
        <strain evidence="5">ATCC30299</strain>
    </source>
</reference>
<dbReference type="InterPro" id="IPR019559">
    <property type="entry name" value="Cullin_neddylation_domain"/>
</dbReference>
<gene>
    <name evidence="5" type="ORF">BSTOLATCC_MIC44284</name>
</gene>
<dbReference type="InterPro" id="IPR045093">
    <property type="entry name" value="Cullin"/>
</dbReference>
<dbReference type="Pfam" id="PF10557">
    <property type="entry name" value="Cullin_Nedd8"/>
    <property type="match status" value="1"/>
</dbReference>
<dbReference type="AlphaFoldDB" id="A0AAU9JPK5"/>
<dbReference type="EMBL" id="CAJZBQ010000044">
    <property type="protein sequence ID" value="CAG9327654.1"/>
    <property type="molecule type" value="Genomic_DNA"/>
</dbReference>
<proteinExistence type="inferred from homology"/>
<comment type="similarity">
    <text evidence="1 2 3">Belongs to the cullin family.</text>
</comment>
<dbReference type="InterPro" id="IPR016159">
    <property type="entry name" value="Cullin_repeat-like_dom_sf"/>
</dbReference>
<evidence type="ECO:0000256" key="2">
    <source>
        <dbReference type="PROSITE-ProRule" id="PRU00330"/>
    </source>
</evidence>
<dbReference type="Gene3D" id="3.30.230.130">
    <property type="entry name" value="Cullin, Chain C, Domain 2"/>
    <property type="match status" value="1"/>
</dbReference>
<dbReference type="InterPro" id="IPR059120">
    <property type="entry name" value="Cullin-like_AB"/>
</dbReference>
<evidence type="ECO:0000256" key="1">
    <source>
        <dbReference type="ARBA" id="ARBA00006019"/>
    </source>
</evidence>
<evidence type="ECO:0000313" key="5">
    <source>
        <dbReference type="EMBL" id="CAG9327654.1"/>
    </source>
</evidence>
<protein>
    <recommendedName>
        <fullName evidence="4">Cullin family profile domain-containing protein</fullName>
    </recommendedName>
</protein>
<sequence>MTEIDQVIESISADLITPLMNGIHLDPKFQMPIDKLSTVISMIQKCYDDYKNGPIFYEVYNESLQLYAKNLFLAELKDDNVDTFLDKFLEEWEKYKAFVYWMKKGFCYVDRRYSNRFKLHSLGKIGLETFKSEIFKKIEAKLKDCLIQWIIAIRENNLTDTSRAKNGISVFLDTFKDNADIIKNENRDIIWTGDQNDLNAYQNNVEDPIIHYLKHSYRESGKDLSQSLLTGEVFAQLQAIFTYEENMWKELLLPSSLEKIKKAIIQAVVDSFKDVCVESGSSILESLYEESRWEILKNDFEVYSSSPDLKKMIQIQFETYVESKLISLSLIDWKETGDLIDSIRQFKEHLDKIVSACYGNDQSFSKSCEAIIRKCINTIPDIAFIVAKYCDKSMSKDANRLEHEELQIFLSDLISLISYLKEQDLFVANYSKFLGKRLLEDAFFEDSERSFIQMLATECGSSLVAKLSAMIKDITSSRISQNEYISQSRSKGAPKGIEIYVRLLKEGTWPEQKIEEFQIPYELGVAVADYLSFYHQRHVGRKLSWLHHLGSVEVRLLGYSSGYVLTVNTFQCSILLLFNQFSELAVKDIRQKTDLSIKNLKKNLIMFFNPKYPLFLKESSGKTLNDNEIIRINPNFSYSLFMINYMPKVKIAKQAGQAINPDTNEIQNERRYLLESIIIKVAKSAKRISHIALIERVINEIKTFTPQSSNIKERIEDLIFRGLLERDKLDSNCYLYIAEQ</sequence>
<organism evidence="5 6">
    <name type="scientific">Blepharisma stoltei</name>
    <dbReference type="NCBI Taxonomy" id="1481888"/>
    <lineage>
        <taxon>Eukaryota</taxon>
        <taxon>Sar</taxon>
        <taxon>Alveolata</taxon>
        <taxon>Ciliophora</taxon>
        <taxon>Postciliodesmatophora</taxon>
        <taxon>Heterotrichea</taxon>
        <taxon>Heterotrichida</taxon>
        <taxon>Blepharismidae</taxon>
        <taxon>Blepharisma</taxon>
    </lineage>
</organism>
<dbReference type="PROSITE" id="PS50069">
    <property type="entry name" value="CULLIN_2"/>
    <property type="match status" value="1"/>
</dbReference>
<dbReference type="Gene3D" id="1.20.1310.10">
    <property type="entry name" value="Cullin Repeats"/>
    <property type="match status" value="4"/>
</dbReference>
<dbReference type="PANTHER" id="PTHR11932">
    <property type="entry name" value="CULLIN"/>
    <property type="match status" value="1"/>
</dbReference>
<dbReference type="Proteomes" id="UP001162131">
    <property type="component" value="Unassembled WGS sequence"/>
</dbReference>
<evidence type="ECO:0000313" key="6">
    <source>
        <dbReference type="Proteomes" id="UP001162131"/>
    </source>
</evidence>
<dbReference type="SUPFAM" id="SSF74788">
    <property type="entry name" value="Cullin repeat-like"/>
    <property type="match status" value="1"/>
</dbReference>
<evidence type="ECO:0000259" key="4">
    <source>
        <dbReference type="PROSITE" id="PS50069"/>
    </source>
</evidence>
<evidence type="ECO:0000256" key="3">
    <source>
        <dbReference type="RuleBase" id="RU003829"/>
    </source>
</evidence>
<dbReference type="InterPro" id="IPR016158">
    <property type="entry name" value="Cullin_homology"/>
</dbReference>
<name>A0AAU9JPK5_9CILI</name>
<dbReference type="GO" id="GO:0031625">
    <property type="term" value="F:ubiquitin protein ligase binding"/>
    <property type="evidence" value="ECO:0007669"/>
    <property type="project" value="InterPro"/>
</dbReference>
<accession>A0AAU9JPK5</accession>
<dbReference type="Pfam" id="PF26557">
    <property type="entry name" value="Cullin_AB"/>
    <property type="match status" value="1"/>
</dbReference>
<feature type="domain" description="Cullin family profile" evidence="4">
    <location>
        <begin position="381"/>
        <end position="608"/>
    </location>
</feature>
<dbReference type="InterPro" id="IPR036388">
    <property type="entry name" value="WH-like_DNA-bd_sf"/>
</dbReference>